<proteinExistence type="predicted"/>
<dbReference type="AlphaFoldDB" id="A0A9I9DDS4"/>
<name>A0A9I9DDS4_CUCME</name>
<evidence type="ECO:0000313" key="1">
    <source>
        <dbReference type="EnsemblPlants" id="MELO3C016583.2.1"/>
    </source>
</evidence>
<organism evidence="1">
    <name type="scientific">Cucumis melo</name>
    <name type="common">Muskmelon</name>
    <dbReference type="NCBI Taxonomy" id="3656"/>
    <lineage>
        <taxon>Eukaryota</taxon>
        <taxon>Viridiplantae</taxon>
        <taxon>Streptophyta</taxon>
        <taxon>Embryophyta</taxon>
        <taxon>Tracheophyta</taxon>
        <taxon>Spermatophyta</taxon>
        <taxon>Magnoliopsida</taxon>
        <taxon>eudicotyledons</taxon>
        <taxon>Gunneridae</taxon>
        <taxon>Pentapetalae</taxon>
        <taxon>rosids</taxon>
        <taxon>fabids</taxon>
        <taxon>Cucurbitales</taxon>
        <taxon>Cucurbitaceae</taxon>
        <taxon>Benincaseae</taxon>
        <taxon>Cucumis</taxon>
    </lineage>
</organism>
<dbReference type="Gramene" id="MELO3C016583.2.1">
    <property type="protein sequence ID" value="MELO3C016583.2.1"/>
    <property type="gene ID" value="MELO3C016583.2"/>
</dbReference>
<dbReference type="EnsemblPlants" id="MELO3C016583.2.1">
    <property type="protein sequence ID" value="MELO3C016583.2.1"/>
    <property type="gene ID" value="MELO3C016583.2"/>
</dbReference>
<sequence>MVQLFKLTSTLKQPWSISFQVLQESIIELGLIPNEIRIKENSTLDVEVGILDLLILSKPFDRLSFGPRPIGFGPFLDPSSFTRLLLF</sequence>
<accession>A0A9I9DDS4</accession>
<protein>
    <submittedName>
        <fullName evidence="1">Uncharacterized protein</fullName>
    </submittedName>
</protein>
<reference evidence="1" key="1">
    <citation type="submission" date="2023-03" db="UniProtKB">
        <authorList>
            <consortium name="EnsemblPlants"/>
        </authorList>
    </citation>
    <scope>IDENTIFICATION</scope>
</reference>